<dbReference type="AlphaFoldDB" id="A0A8X8ASY1"/>
<feature type="region of interest" description="Disordered" evidence="1">
    <location>
        <begin position="1"/>
        <end position="32"/>
    </location>
</feature>
<feature type="compositionally biased region" description="Basic and acidic residues" evidence="1">
    <location>
        <begin position="1"/>
        <end position="27"/>
    </location>
</feature>
<dbReference type="OrthoDB" id="1088718at2759"/>
<evidence type="ECO:0000256" key="1">
    <source>
        <dbReference type="SAM" id="MobiDB-lite"/>
    </source>
</evidence>
<name>A0A8X8ASY1_BRACI</name>
<dbReference type="PANTHER" id="PTHR33704">
    <property type="entry name" value="PROTEIN HEAT INTOLERANT 4-RELATED"/>
    <property type="match status" value="1"/>
</dbReference>
<dbReference type="InterPro" id="IPR039313">
    <property type="entry name" value="HIT4"/>
</dbReference>
<evidence type="ECO:0000313" key="2">
    <source>
        <dbReference type="EMBL" id="KAG2310583.1"/>
    </source>
</evidence>
<protein>
    <submittedName>
        <fullName evidence="2">Uncharacterized protein</fullName>
    </submittedName>
</protein>
<reference evidence="2 3" key="1">
    <citation type="submission" date="2020-02" db="EMBL/GenBank/DDBJ databases">
        <authorList>
            <person name="Ma Q."/>
            <person name="Huang Y."/>
            <person name="Song X."/>
            <person name="Pei D."/>
        </authorList>
    </citation>
    <scope>NUCLEOTIDE SEQUENCE [LARGE SCALE GENOMIC DNA]</scope>
    <source>
        <strain evidence="2">Sxm20200214</strain>
        <tissue evidence="2">Leaf</tissue>
    </source>
</reference>
<dbReference type="GO" id="GO:1900034">
    <property type="term" value="P:regulation of cellular response to heat"/>
    <property type="evidence" value="ECO:0007669"/>
    <property type="project" value="InterPro"/>
</dbReference>
<proteinExistence type="predicted"/>
<accession>A0A8X8ASY1</accession>
<dbReference type="PANTHER" id="PTHR33704:SF1">
    <property type="entry name" value="PROTEIN HEAT INTOLERANT 4-RELATED"/>
    <property type="match status" value="1"/>
</dbReference>
<keyword evidence="3" id="KW-1185">Reference proteome</keyword>
<gene>
    <name evidence="2" type="ORF">Bca52824_022140</name>
</gene>
<evidence type="ECO:0000313" key="3">
    <source>
        <dbReference type="Proteomes" id="UP000886595"/>
    </source>
</evidence>
<sequence>MKNGAMRERNTSKETKKDDDVRSKLPQEEETEYFEEKRNLEDLWKAAFPVGTEFEHLDAIYGFNWDFKNLEEALEEGGFLHGKKVYVFGFAEPQHFKEQEHLLHVPTVIVIDSTIEPSNKLAIASIQSAREETITMKEMRMGWFPYIPLQERDKQIERTNSLIFTLCCNQRRASLRNMKVERVKKFEYCLPYFSKPSREEDELPQSTVVDLLFPSDPPVYCVFDWEFDDLEEFTNERIGEGVLSEEQRDEFKEFVKESVRAVRRANREARDARRREVEEMSQETRQVFENMKVYKFYPQNSPDFARNMQKVRFINRYYGNAHQVL</sequence>
<dbReference type="EMBL" id="JAAMPC010000005">
    <property type="protein sequence ID" value="KAG2310583.1"/>
    <property type="molecule type" value="Genomic_DNA"/>
</dbReference>
<dbReference type="Gene3D" id="6.10.250.2770">
    <property type="match status" value="1"/>
</dbReference>
<organism evidence="2 3">
    <name type="scientific">Brassica carinata</name>
    <name type="common">Ethiopian mustard</name>
    <name type="synonym">Abyssinian cabbage</name>
    <dbReference type="NCBI Taxonomy" id="52824"/>
    <lineage>
        <taxon>Eukaryota</taxon>
        <taxon>Viridiplantae</taxon>
        <taxon>Streptophyta</taxon>
        <taxon>Embryophyta</taxon>
        <taxon>Tracheophyta</taxon>
        <taxon>Spermatophyta</taxon>
        <taxon>Magnoliopsida</taxon>
        <taxon>eudicotyledons</taxon>
        <taxon>Gunneridae</taxon>
        <taxon>Pentapetalae</taxon>
        <taxon>rosids</taxon>
        <taxon>malvids</taxon>
        <taxon>Brassicales</taxon>
        <taxon>Brassicaceae</taxon>
        <taxon>Brassiceae</taxon>
        <taxon>Brassica</taxon>
    </lineage>
</organism>
<dbReference type="Proteomes" id="UP000886595">
    <property type="component" value="Unassembled WGS sequence"/>
</dbReference>
<comment type="caution">
    <text evidence="2">The sequence shown here is derived from an EMBL/GenBank/DDBJ whole genome shotgun (WGS) entry which is preliminary data.</text>
</comment>